<feature type="region of interest" description="Disordered" evidence="1">
    <location>
        <begin position="1"/>
        <end position="58"/>
    </location>
</feature>
<organism evidence="3">
    <name type="scientific">Volvox carteri f. nagariensis</name>
    <dbReference type="NCBI Taxonomy" id="3068"/>
    <lineage>
        <taxon>Eukaryota</taxon>
        <taxon>Viridiplantae</taxon>
        <taxon>Chlorophyta</taxon>
        <taxon>core chlorophytes</taxon>
        <taxon>Chlorophyceae</taxon>
        <taxon>CS clade</taxon>
        <taxon>Chlamydomonadales</taxon>
        <taxon>Volvocaceae</taxon>
        <taxon>Volvox</taxon>
    </lineage>
</organism>
<dbReference type="PANTHER" id="PTHR34066">
    <property type="entry name" value="GROWTH FACTOR 2"/>
    <property type="match status" value="1"/>
</dbReference>
<dbReference type="OrthoDB" id="20835at2759"/>
<proteinExistence type="predicted"/>
<feature type="region of interest" description="Disordered" evidence="1">
    <location>
        <begin position="93"/>
        <end position="122"/>
    </location>
</feature>
<dbReference type="Pfam" id="PF08576">
    <property type="entry name" value="DUF1764"/>
    <property type="match status" value="1"/>
</dbReference>
<dbReference type="InterPro" id="IPR013885">
    <property type="entry name" value="DUF1764_euk"/>
</dbReference>
<dbReference type="GeneID" id="9620724"/>
<evidence type="ECO:0000313" key="2">
    <source>
        <dbReference type="EMBL" id="EFJ51167.1"/>
    </source>
</evidence>
<protein>
    <recommendedName>
        <fullName evidence="4">DUF1764-domain-containing protein</fullName>
    </recommendedName>
</protein>
<gene>
    <name evidence="2" type="ORF">VOLCADRAFT_103551</name>
</gene>
<evidence type="ECO:0000256" key="1">
    <source>
        <dbReference type="SAM" id="MobiDB-lite"/>
    </source>
</evidence>
<dbReference type="EMBL" id="GL378328">
    <property type="protein sequence ID" value="EFJ51167.1"/>
    <property type="molecule type" value="Genomic_DNA"/>
</dbReference>
<keyword evidence="3" id="KW-1185">Reference proteome</keyword>
<dbReference type="InParanoid" id="D8TMQ5"/>
<dbReference type="PANTHER" id="PTHR34066:SF1">
    <property type="entry name" value="DUF1764 FAMILY PROTEIN"/>
    <property type="match status" value="1"/>
</dbReference>
<accession>D8TMQ5</accession>
<dbReference type="AlphaFoldDB" id="D8TMQ5"/>
<evidence type="ECO:0008006" key="4">
    <source>
        <dbReference type="Google" id="ProtNLM"/>
    </source>
</evidence>
<dbReference type="Proteomes" id="UP000001058">
    <property type="component" value="Unassembled WGS sequence"/>
</dbReference>
<dbReference type="KEGG" id="vcn:VOLCADRAFT_103551"/>
<dbReference type="eggNOG" id="ENOG502S9GU">
    <property type="taxonomic scope" value="Eukaryota"/>
</dbReference>
<feature type="compositionally biased region" description="Basic and acidic residues" evidence="1">
    <location>
        <begin position="19"/>
        <end position="45"/>
    </location>
</feature>
<name>D8TMQ5_VOLCA</name>
<reference evidence="2 3" key="1">
    <citation type="journal article" date="2010" name="Science">
        <title>Genomic analysis of organismal complexity in the multicellular green alga Volvox carteri.</title>
        <authorList>
            <person name="Prochnik S.E."/>
            <person name="Umen J."/>
            <person name="Nedelcu A.M."/>
            <person name="Hallmann A."/>
            <person name="Miller S.M."/>
            <person name="Nishii I."/>
            <person name="Ferris P."/>
            <person name="Kuo A."/>
            <person name="Mitros T."/>
            <person name="Fritz-Laylin L.K."/>
            <person name="Hellsten U."/>
            <person name="Chapman J."/>
            <person name="Simakov O."/>
            <person name="Rensing S.A."/>
            <person name="Terry A."/>
            <person name="Pangilinan J."/>
            <person name="Kapitonov V."/>
            <person name="Jurka J."/>
            <person name="Salamov A."/>
            <person name="Shapiro H."/>
            <person name="Schmutz J."/>
            <person name="Grimwood J."/>
            <person name="Lindquist E."/>
            <person name="Lucas S."/>
            <person name="Grigoriev I.V."/>
            <person name="Schmitt R."/>
            <person name="Kirk D."/>
            <person name="Rokhsar D.S."/>
        </authorList>
    </citation>
    <scope>NUCLEOTIDE SEQUENCE [LARGE SCALE GENOMIC DNA]</scope>
    <source>
        <strain evidence="3">f. Nagariensis / Eve</strain>
    </source>
</reference>
<dbReference type="RefSeq" id="XP_002947634.1">
    <property type="nucleotide sequence ID" value="XM_002947588.1"/>
</dbReference>
<sequence>MGKNKPIEKAGPTLTQTEANKKIKKESTKQEENFEDKKDLPKDGGVKPAKKGQKSEIDDIFSAGKKKVLEGKRPATDAACQESDAAAVAAAAAAPAKRPRVEGSKDDIFGEAAGKGRSRTEEGYAIYTEEELGLGKKGGDTDLCPFDCDCCF</sequence>
<feature type="compositionally biased region" description="Basic and acidic residues" evidence="1">
    <location>
        <begin position="99"/>
        <end position="108"/>
    </location>
</feature>
<evidence type="ECO:0000313" key="3">
    <source>
        <dbReference type="Proteomes" id="UP000001058"/>
    </source>
</evidence>